<evidence type="ECO:0000256" key="1">
    <source>
        <dbReference type="SAM" id="Coils"/>
    </source>
</evidence>
<evidence type="ECO:0008006" key="4">
    <source>
        <dbReference type="Google" id="ProtNLM"/>
    </source>
</evidence>
<keyword evidence="3" id="KW-1185">Reference proteome</keyword>
<dbReference type="PROSITE" id="PS51257">
    <property type="entry name" value="PROKAR_LIPOPROTEIN"/>
    <property type="match status" value="1"/>
</dbReference>
<dbReference type="Proteomes" id="UP001596422">
    <property type="component" value="Unassembled WGS sequence"/>
</dbReference>
<dbReference type="RefSeq" id="WP_379910579.1">
    <property type="nucleotide sequence ID" value="NZ_JBHSWE010000001.1"/>
</dbReference>
<evidence type="ECO:0000313" key="2">
    <source>
        <dbReference type="EMBL" id="MFC6672117.1"/>
    </source>
</evidence>
<organism evidence="2 3">
    <name type="scientific">Marinobacterium aestuariivivens</name>
    <dbReference type="NCBI Taxonomy" id="1698799"/>
    <lineage>
        <taxon>Bacteria</taxon>
        <taxon>Pseudomonadati</taxon>
        <taxon>Pseudomonadota</taxon>
        <taxon>Gammaproteobacteria</taxon>
        <taxon>Oceanospirillales</taxon>
        <taxon>Oceanospirillaceae</taxon>
        <taxon>Marinobacterium</taxon>
    </lineage>
</organism>
<reference evidence="3" key="1">
    <citation type="journal article" date="2019" name="Int. J. Syst. Evol. Microbiol.">
        <title>The Global Catalogue of Microorganisms (GCM) 10K type strain sequencing project: providing services to taxonomists for standard genome sequencing and annotation.</title>
        <authorList>
            <consortium name="The Broad Institute Genomics Platform"/>
            <consortium name="The Broad Institute Genome Sequencing Center for Infectious Disease"/>
            <person name="Wu L."/>
            <person name="Ma J."/>
        </authorList>
    </citation>
    <scope>NUCLEOTIDE SEQUENCE [LARGE SCALE GENOMIC DNA]</scope>
    <source>
        <strain evidence="3">NBRC 111756</strain>
    </source>
</reference>
<keyword evidence="1" id="KW-0175">Coiled coil</keyword>
<name>A0ABW2A3T5_9GAMM</name>
<dbReference type="EMBL" id="JBHSWE010000001">
    <property type="protein sequence ID" value="MFC6672117.1"/>
    <property type="molecule type" value="Genomic_DNA"/>
</dbReference>
<proteinExistence type="predicted"/>
<comment type="caution">
    <text evidence="2">The sequence shown here is derived from an EMBL/GenBank/DDBJ whole genome shotgun (WGS) entry which is preliminary data.</text>
</comment>
<feature type="coiled-coil region" evidence="1">
    <location>
        <begin position="29"/>
        <end position="71"/>
    </location>
</feature>
<accession>A0ABW2A3T5</accession>
<gene>
    <name evidence="2" type="ORF">ACFQDL_20145</name>
</gene>
<sequence>MKGLKTVGTLLFTGALLAALSGCEKEGPAERAGKEIDKAMEQAGEQAEEAADQVGKQLEQAGENIQEAAKDDGGGN</sequence>
<evidence type="ECO:0000313" key="3">
    <source>
        <dbReference type="Proteomes" id="UP001596422"/>
    </source>
</evidence>
<protein>
    <recommendedName>
        <fullName evidence="4">Lipoprotein</fullName>
    </recommendedName>
</protein>